<name>A0A1B7NW15_9EURO</name>
<reference evidence="8 9" key="1">
    <citation type="submission" date="2015-07" db="EMBL/GenBank/DDBJ databases">
        <title>Emmonsia species relationships and genome sequence.</title>
        <authorList>
            <person name="Cuomo C.A."/>
            <person name="Schwartz I.S."/>
            <person name="Kenyon C."/>
            <person name="de Hoog G.S."/>
            <person name="Govender N.P."/>
            <person name="Botha A."/>
            <person name="Moreno L."/>
            <person name="de Vries M."/>
            <person name="Munoz J.F."/>
            <person name="Stielow J.B."/>
        </authorList>
    </citation>
    <scope>NUCLEOTIDE SEQUENCE [LARGE SCALE GENOMIC DNA]</scope>
    <source>
        <strain evidence="8 9">CBS 136260</strain>
    </source>
</reference>
<sequence>METTDLTPLLEQLEDNIDDLEDVLEPLLGQPLSSTTQKMPVLDKAKLHIFITYTIESLLFSYLRLQGVNAKEHPVYKELTRVRQYFEKIKTVETVPEQRTMAVDKQAAGRFIKHGLAGNDKYDLERAEREAKEKAMALLKAAKLARQQAPKAQSQPQPQLQSAPASEQQLPTEADPGPGRTGNKDLLFPHPRPSFRRSSQSEYMHSRHTRSDFLPNLRSFLKIAPYLPEQSKHWQFIFFFHQHLAPSRPTAAPARPAPAQQQRSATTAAHPPATSAAHPPAAQAPPAQQSAGPGLFGQMASTAAGVAVGSSIGHAIGGFFGGGSSSAPAESQQAPPLASTQQMDSGLYQSNSATSGWAETPACDNDARAFRKCMDDNQGNMTICGWYLDQLKACQQAAKPY</sequence>
<organism evidence="8 9">
    <name type="scientific">Emergomyces africanus</name>
    <dbReference type="NCBI Taxonomy" id="1955775"/>
    <lineage>
        <taxon>Eukaryota</taxon>
        <taxon>Fungi</taxon>
        <taxon>Dikarya</taxon>
        <taxon>Ascomycota</taxon>
        <taxon>Pezizomycotina</taxon>
        <taxon>Eurotiomycetes</taxon>
        <taxon>Eurotiomycetidae</taxon>
        <taxon>Onygenales</taxon>
        <taxon>Ajellomycetaceae</taxon>
        <taxon>Emergomyces</taxon>
    </lineage>
</organism>
<dbReference type="STRING" id="1658172.A0A1B7NW15"/>
<dbReference type="AlphaFoldDB" id="A0A1B7NW15"/>
<proteinExistence type="inferred from homology"/>
<dbReference type="Pfam" id="PF09849">
    <property type="entry name" value="DUF2076"/>
    <property type="match status" value="1"/>
</dbReference>
<dbReference type="GO" id="GO:0003677">
    <property type="term" value="F:DNA binding"/>
    <property type="evidence" value="ECO:0007669"/>
    <property type="project" value="TreeGrafter"/>
</dbReference>
<feature type="compositionally biased region" description="Low complexity" evidence="7">
    <location>
        <begin position="142"/>
        <end position="169"/>
    </location>
</feature>
<dbReference type="GO" id="GO:0000460">
    <property type="term" value="P:maturation of 5.8S rRNA"/>
    <property type="evidence" value="ECO:0007669"/>
    <property type="project" value="TreeGrafter"/>
</dbReference>
<accession>A0A1B7NW15</accession>
<evidence type="ECO:0000256" key="5">
    <source>
        <dbReference type="ARBA" id="ARBA00023242"/>
    </source>
</evidence>
<comment type="subcellular location">
    <subcellularLocation>
        <location evidence="1 6">Nucleus</location>
    </subcellularLocation>
</comment>
<comment type="function">
    <text evidence="6">Required for exosome-dependent processing of pre-rRNA and small nucleolar RNA (snRNA) precursors. Involved in processing of 35S pre-rRNA at the A0, A1 and A2 sites.</text>
</comment>
<evidence type="ECO:0000256" key="3">
    <source>
        <dbReference type="ARBA" id="ARBA00022552"/>
    </source>
</evidence>
<dbReference type="OrthoDB" id="1421013at2759"/>
<dbReference type="InterPro" id="IPR018648">
    <property type="entry name" value="DUF2076"/>
</dbReference>
<gene>
    <name evidence="8" type="ORF">ACJ72_04848</name>
</gene>
<dbReference type="GO" id="GO:0003723">
    <property type="term" value="F:RNA binding"/>
    <property type="evidence" value="ECO:0007669"/>
    <property type="project" value="UniProtKB-UniRule"/>
</dbReference>
<feature type="region of interest" description="Disordered" evidence="7">
    <location>
        <begin position="248"/>
        <end position="295"/>
    </location>
</feature>
<dbReference type="Pfam" id="PF04000">
    <property type="entry name" value="Sas10_Utp3"/>
    <property type="match status" value="1"/>
</dbReference>
<feature type="region of interest" description="Disordered" evidence="7">
    <location>
        <begin position="324"/>
        <end position="360"/>
    </location>
</feature>
<feature type="compositionally biased region" description="Polar residues" evidence="7">
    <location>
        <begin position="328"/>
        <end position="357"/>
    </location>
</feature>
<comment type="caution">
    <text evidence="8">The sequence shown here is derived from an EMBL/GenBank/DDBJ whole genome shotgun (WGS) entry which is preliminary data.</text>
</comment>
<dbReference type="PANTHER" id="PTHR15341">
    <property type="entry name" value="SUN-COR STEROID HORMONE RECEPTOR CO-REPRESSOR"/>
    <property type="match status" value="1"/>
</dbReference>
<feature type="compositionally biased region" description="Low complexity" evidence="7">
    <location>
        <begin position="248"/>
        <end position="291"/>
    </location>
</feature>
<evidence type="ECO:0000313" key="9">
    <source>
        <dbReference type="Proteomes" id="UP000091918"/>
    </source>
</evidence>
<dbReference type="GO" id="GO:0000178">
    <property type="term" value="C:exosome (RNase complex)"/>
    <property type="evidence" value="ECO:0007669"/>
    <property type="project" value="TreeGrafter"/>
</dbReference>
<evidence type="ECO:0000256" key="4">
    <source>
        <dbReference type="ARBA" id="ARBA00022884"/>
    </source>
</evidence>
<dbReference type="Proteomes" id="UP000091918">
    <property type="component" value="Unassembled WGS sequence"/>
</dbReference>
<keyword evidence="5 6" id="KW-0539">Nucleus</keyword>
<evidence type="ECO:0000313" key="8">
    <source>
        <dbReference type="EMBL" id="OAX80817.1"/>
    </source>
</evidence>
<dbReference type="InterPro" id="IPR011082">
    <property type="entry name" value="Exosome-assoc_fac/DNA_repair"/>
</dbReference>
<comment type="similarity">
    <text evidence="2 6">Belongs to the C1D family.</text>
</comment>
<evidence type="ECO:0000256" key="2">
    <source>
        <dbReference type="ARBA" id="ARBA00009154"/>
    </source>
</evidence>
<evidence type="ECO:0000256" key="1">
    <source>
        <dbReference type="ARBA" id="ARBA00004123"/>
    </source>
</evidence>
<keyword evidence="9" id="KW-1185">Reference proteome</keyword>
<evidence type="ECO:0000256" key="7">
    <source>
        <dbReference type="SAM" id="MobiDB-lite"/>
    </source>
</evidence>
<dbReference type="GO" id="GO:0005730">
    <property type="term" value="C:nucleolus"/>
    <property type="evidence" value="ECO:0007669"/>
    <property type="project" value="TreeGrafter"/>
</dbReference>
<feature type="region of interest" description="Disordered" evidence="7">
    <location>
        <begin position="142"/>
        <end position="209"/>
    </location>
</feature>
<dbReference type="InterPro" id="IPR007146">
    <property type="entry name" value="Sas10/Utp3/C1D"/>
</dbReference>
<dbReference type="GO" id="GO:0010468">
    <property type="term" value="P:regulation of gene expression"/>
    <property type="evidence" value="ECO:0007669"/>
    <property type="project" value="TreeGrafter"/>
</dbReference>
<protein>
    <recommendedName>
        <fullName evidence="6">Exosome complex protein</fullName>
    </recommendedName>
</protein>
<dbReference type="PANTHER" id="PTHR15341:SF3">
    <property type="entry name" value="NUCLEAR NUCLEIC ACID-BINDING PROTEIN C1D"/>
    <property type="match status" value="1"/>
</dbReference>
<keyword evidence="3 6" id="KW-0698">rRNA processing</keyword>
<dbReference type="EMBL" id="LGUA01000611">
    <property type="protein sequence ID" value="OAX80817.1"/>
    <property type="molecule type" value="Genomic_DNA"/>
</dbReference>
<keyword evidence="4 6" id="KW-0694">RNA-binding</keyword>
<evidence type="ECO:0000256" key="6">
    <source>
        <dbReference type="RuleBase" id="RU368003"/>
    </source>
</evidence>